<dbReference type="AlphaFoldDB" id="A0A091DU74"/>
<proteinExistence type="predicted"/>
<evidence type="ECO:0000313" key="1">
    <source>
        <dbReference type="EMBL" id="KFO33815.1"/>
    </source>
</evidence>
<reference evidence="1 2" key="1">
    <citation type="submission" date="2013-11" db="EMBL/GenBank/DDBJ databases">
        <title>The Damaraland mole rat (Fukomys damarensis) genome and evolution of African mole rats.</title>
        <authorList>
            <person name="Gladyshev V.N."/>
            <person name="Fang X."/>
        </authorList>
    </citation>
    <scope>NUCLEOTIDE SEQUENCE [LARGE SCALE GENOMIC DNA]</scope>
    <source>
        <tissue evidence="1">Liver</tissue>
    </source>
</reference>
<organism evidence="1 2">
    <name type="scientific">Fukomys damarensis</name>
    <name type="common">Damaraland mole rat</name>
    <name type="synonym">Cryptomys damarensis</name>
    <dbReference type="NCBI Taxonomy" id="885580"/>
    <lineage>
        <taxon>Eukaryota</taxon>
        <taxon>Metazoa</taxon>
        <taxon>Chordata</taxon>
        <taxon>Craniata</taxon>
        <taxon>Vertebrata</taxon>
        <taxon>Euteleostomi</taxon>
        <taxon>Mammalia</taxon>
        <taxon>Eutheria</taxon>
        <taxon>Euarchontoglires</taxon>
        <taxon>Glires</taxon>
        <taxon>Rodentia</taxon>
        <taxon>Hystricomorpha</taxon>
        <taxon>Bathyergidae</taxon>
        <taxon>Fukomys</taxon>
    </lineage>
</organism>
<keyword evidence="2" id="KW-1185">Reference proteome</keyword>
<name>A0A091DU74_FUKDA</name>
<accession>A0A091DU74</accession>
<sequence length="98" mass="11047">MEISQRLVIHLMDLIISQNVINLQGKIQSGVKWRLQTLFQLLLLSRQLHSKSGLSKQAIGCVKSIKQLDGNGARSSDTVPAEKMEEMMYDFCRTLQGT</sequence>
<protein>
    <submittedName>
        <fullName evidence="1">Uncharacterized protein</fullName>
    </submittedName>
</protein>
<gene>
    <name evidence="1" type="ORF">H920_04809</name>
</gene>
<dbReference type="EMBL" id="KN122054">
    <property type="protein sequence ID" value="KFO33815.1"/>
    <property type="molecule type" value="Genomic_DNA"/>
</dbReference>
<dbReference type="Proteomes" id="UP000028990">
    <property type="component" value="Unassembled WGS sequence"/>
</dbReference>
<evidence type="ECO:0000313" key="2">
    <source>
        <dbReference type="Proteomes" id="UP000028990"/>
    </source>
</evidence>